<protein>
    <recommendedName>
        <fullName evidence="3">RNA-directed DNA polymerase from mobile element jockey-like</fullName>
    </recommendedName>
</protein>
<dbReference type="EMBL" id="JALNTZ010000002">
    <property type="protein sequence ID" value="KAJ3661895.1"/>
    <property type="molecule type" value="Genomic_DNA"/>
</dbReference>
<sequence>MEYASVTWCPYLHKDIDLLERAQRRATKMVKTLRNLPYSQRLKELSLCSLSERRSKNDLVWTFKILNGYLSADLATMFNINHHERLRGHRLKLTHEMYKSRSRENFLNNRVFSAWNGLPADLIESESVNTFKTKLHLRHASA</sequence>
<dbReference type="AlphaFoldDB" id="A0AA38ML93"/>
<dbReference type="Proteomes" id="UP001168821">
    <property type="component" value="Unassembled WGS sequence"/>
</dbReference>
<accession>A0AA38ML93</accession>
<evidence type="ECO:0000313" key="2">
    <source>
        <dbReference type="Proteomes" id="UP001168821"/>
    </source>
</evidence>
<proteinExistence type="predicted"/>
<evidence type="ECO:0000313" key="1">
    <source>
        <dbReference type="EMBL" id="KAJ3661895.1"/>
    </source>
</evidence>
<name>A0AA38ML93_9CUCU</name>
<comment type="caution">
    <text evidence="1">The sequence shown here is derived from an EMBL/GenBank/DDBJ whole genome shotgun (WGS) entry which is preliminary data.</text>
</comment>
<evidence type="ECO:0008006" key="3">
    <source>
        <dbReference type="Google" id="ProtNLM"/>
    </source>
</evidence>
<keyword evidence="2" id="KW-1185">Reference proteome</keyword>
<reference evidence="1" key="1">
    <citation type="journal article" date="2023" name="G3 (Bethesda)">
        <title>Whole genome assemblies of Zophobas morio and Tenebrio molitor.</title>
        <authorList>
            <person name="Kaur S."/>
            <person name="Stinson S.A."/>
            <person name="diCenzo G.C."/>
        </authorList>
    </citation>
    <scope>NUCLEOTIDE SEQUENCE</scope>
    <source>
        <strain evidence="1">QUZm001</strain>
    </source>
</reference>
<organism evidence="1 2">
    <name type="scientific">Zophobas morio</name>
    <dbReference type="NCBI Taxonomy" id="2755281"/>
    <lineage>
        <taxon>Eukaryota</taxon>
        <taxon>Metazoa</taxon>
        <taxon>Ecdysozoa</taxon>
        <taxon>Arthropoda</taxon>
        <taxon>Hexapoda</taxon>
        <taxon>Insecta</taxon>
        <taxon>Pterygota</taxon>
        <taxon>Neoptera</taxon>
        <taxon>Endopterygota</taxon>
        <taxon>Coleoptera</taxon>
        <taxon>Polyphaga</taxon>
        <taxon>Cucujiformia</taxon>
        <taxon>Tenebrionidae</taxon>
        <taxon>Zophobas</taxon>
    </lineage>
</organism>
<gene>
    <name evidence="1" type="ORF">Zmor_006271</name>
</gene>